<dbReference type="AlphaFoldDB" id="A0A182KF01"/>
<accession>A0A182KF01</accession>
<sequence length="25" mass="2955">MSEYTLERLPIGARIVRRNLPEKNV</sequence>
<evidence type="ECO:0000313" key="2">
    <source>
        <dbReference type="Proteomes" id="UP000075881"/>
    </source>
</evidence>
<name>A0A182KF01_9DIPT</name>
<proteinExistence type="predicted"/>
<dbReference type="EnsemblMetazoa" id="ACHR009340-RA">
    <property type="protein sequence ID" value="ACHR009340-PA"/>
    <property type="gene ID" value="ACHR009340"/>
</dbReference>
<organism evidence="1 2">
    <name type="scientific">Anopheles christyi</name>
    <dbReference type="NCBI Taxonomy" id="43041"/>
    <lineage>
        <taxon>Eukaryota</taxon>
        <taxon>Metazoa</taxon>
        <taxon>Ecdysozoa</taxon>
        <taxon>Arthropoda</taxon>
        <taxon>Hexapoda</taxon>
        <taxon>Insecta</taxon>
        <taxon>Pterygota</taxon>
        <taxon>Neoptera</taxon>
        <taxon>Endopterygota</taxon>
        <taxon>Diptera</taxon>
        <taxon>Nematocera</taxon>
        <taxon>Culicoidea</taxon>
        <taxon>Culicidae</taxon>
        <taxon>Anophelinae</taxon>
        <taxon>Anopheles</taxon>
    </lineage>
</organism>
<reference evidence="2" key="1">
    <citation type="submission" date="2013-03" db="EMBL/GenBank/DDBJ databases">
        <title>The Genome Sequence of Anopheles christyi ACHKN1017.</title>
        <authorList>
            <consortium name="The Broad Institute Genomics Platform"/>
            <person name="Neafsey D.E."/>
            <person name="Besansky N."/>
            <person name="Walker B."/>
            <person name="Young S.K."/>
            <person name="Zeng Q."/>
            <person name="Gargeya S."/>
            <person name="Fitzgerald M."/>
            <person name="Haas B."/>
            <person name="Abouelleil A."/>
            <person name="Allen A.W."/>
            <person name="Alvarado L."/>
            <person name="Arachchi H.M."/>
            <person name="Berlin A.M."/>
            <person name="Chapman S.B."/>
            <person name="Gainer-Dewar J."/>
            <person name="Goldberg J."/>
            <person name="Griggs A."/>
            <person name="Gujja S."/>
            <person name="Hansen M."/>
            <person name="Howarth C."/>
            <person name="Imamovic A."/>
            <person name="Ireland A."/>
            <person name="Larimer J."/>
            <person name="McCowan C."/>
            <person name="Murphy C."/>
            <person name="Pearson M."/>
            <person name="Poon T.W."/>
            <person name="Priest M."/>
            <person name="Roberts A."/>
            <person name="Saif S."/>
            <person name="Shea T."/>
            <person name="Sisk P."/>
            <person name="Sykes S."/>
            <person name="Wortman J."/>
            <person name="Nusbaum C."/>
            <person name="Birren B."/>
        </authorList>
    </citation>
    <scope>NUCLEOTIDE SEQUENCE [LARGE SCALE GENOMIC DNA]</scope>
    <source>
        <strain evidence="2">ACHKN1017</strain>
    </source>
</reference>
<dbReference type="VEuPathDB" id="VectorBase:ACHR009340"/>
<dbReference type="Proteomes" id="UP000075881">
    <property type="component" value="Unassembled WGS sequence"/>
</dbReference>
<protein>
    <submittedName>
        <fullName evidence="1">Uncharacterized protein</fullName>
    </submittedName>
</protein>
<keyword evidence="2" id="KW-1185">Reference proteome</keyword>
<evidence type="ECO:0000313" key="1">
    <source>
        <dbReference type="EnsemblMetazoa" id="ACHR009340-PA"/>
    </source>
</evidence>
<reference evidence="1" key="2">
    <citation type="submission" date="2020-05" db="UniProtKB">
        <authorList>
            <consortium name="EnsemblMetazoa"/>
        </authorList>
    </citation>
    <scope>IDENTIFICATION</scope>
    <source>
        <strain evidence="1">ACHKN1017</strain>
    </source>
</reference>